<evidence type="ECO:0000313" key="2">
    <source>
        <dbReference type="Proteomes" id="UP000037551"/>
    </source>
</evidence>
<dbReference type="STRING" id="1674920.ACR52_19300"/>
<dbReference type="RefSeq" id="WP_048727946.1">
    <property type="nucleotide sequence ID" value="NZ_LFMW01000012.1"/>
</dbReference>
<sequence length="661" mass="72751">MTILSKKQQAAIESRKANKELMSQRKKAGLALPLPTFSAMNSEGLISAENSKKPLPVTFDIAQFAEDNDLDPAITRLDVHIRGKGATQWGAALYIVRFRTPENPTFPPIDQPFIRDIPVARLTEGSHEIGYIVYEDRNATPLLTGAPLEVDHTPPYHPNYPLEPLFPDYLSLAGEITERDIEDHPEGMVCTFPDYPSSRRSGDRIAVHFAPDFSSQLSRPIDTFPVVAGALSFTLPWSRLVGNQGGKNYLFYRLIDQAGNFSKDSAPARIELNLTGDAVPLEAYVPLALLPEDGVLDLQDLYDPAGVFVAIPKYDENLPDIDVIELTWGSRPPLRFNVGLYLPFPLMLPISRANLVADYGTATGELPTTISYFIDRNGSAFDAPDHEIDVDFSSPGPNPGVDPENDLLNTVLVYGSDPSKPNELTVDDFGNAATAEIVLWDEPIPAPGTTLRGYWGSLANEFDSLVLTSEGPGDTVTLTVPWPIIRDVGNVPVQVFYTLGWDTNDNTQRSPAQEVIVNANKVVLEPATFNKATATWACTDLNRTTWAGTVRVPGNTIYFELDMIVRCEFRVFSDTTGDTQLGDTVVLNSPKLTPDMVSNGFNITVPYTALRPAARNSVDFRYFVPIPGGGEHTAERARSRTRFTDLNGMYCEEQPPVAQEE</sequence>
<proteinExistence type="predicted"/>
<dbReference type="Proteomes" id="UP000037551">
    <property type="component" value="Unassembled WGS sequence"/>
</dbReference>
<reference evidence="1 2" key="1">
    <citation type="submission" date="2015-06" db="EMBL/GenBank/DDBJ databases">
        <title>Draft genome sequence of an Antarctic Pseudomonas sp. strain KG01 with full potential for biotechnological applications.</title>
        <authorList>
            <person name="Pavlov M.S."/>
            <person name="Lira F."/>
            <person name="Martinez J.L."/>
            <person name="Marshall S.H."/>
        </authorList>
    </citation>
    <scope>NUCLEOTIDE SEQUENCE [LARGE SCALE GENOMIC DNA]</scope>
    <source>
        <strain evidence="1 2">KG01</strain>
    </source>
</reference>
<keyword evidence="2" id="KW-1185">Reference proteome</keyword>
<protein>
    <submittedName>
        <fullName evidence="1">Uncharacterized protein</fullName>
    </submittedName>
</protein>
<comment type="caution">
    <text evidence="1">The sequence shown here is derived from an EMBL/GenBank/DDBJ whole genome shotgun (WGS) entry which is preliminary data.</text>
</comment>
<gene>
    <name evidence="1" type="ORF">ACR52_19300</name>
</gene>
<dbReference type="OrthoDB" id="6891193at2"/>
<dbReference type="AlphaFoldDB" id="A0A0J8FVM1"/>
<organism evidence="1 2">
    <name type="scientific">Pseudomonas fildesensis</name>
    <dbReference type="NCBI Taxonomy" id="1674920"/>
    <lineage>
        <taxon>Bacteria</taxon>
        <taxon>Pseudomonadati</taxon>
        <taxon>Pseudomonadota</taxon>
        <taxon>Gammaproteobacteria</taxon>
        <taxon>Pseudomonadales</taxon>
        <taxon>Pseudomonadaceae</taxon>
        <taxon>Pseudomonas</taxon>
    </lineage>
</organism>
<evidence type="ECO:0000313" key="1">
    <source>
        <dbReference type="EMBL" id="KMT54290.1"/>
    </source>
</evidence>
<dbReference type="EMBL" id="LFMW01000012">
    <property type="protein sequence ID" value="KMT54290.1"/>
    <property type="molecule type" value="Genomic_DNA"/>
</dbReference>
<name>A0A0J8FVM1_9PSED</name>
<dbReference type="PATRIC" id="fig|1674920.3.peg.2249"/>
<accession>A0A0J8FVM1</accession>